<dbReference type="InParanoid" id="Q9HHZ8"/>
<sequence>MTPRPSGWSETSSPSSNTTTSSPPKATRKPEPTSYRRNSSRYTRSQAWIRKRHAPPYCPEDSHSICNDRPTRRRPSNPTIIANRRGIRDRARCPRPDYEPVVHRVVQRAEFQTNILEGNLYYNGPAPPKDPNRHTLSRLLQCHRKAIYARQKTLLSPSLLLYLPSTVPPPPFLK</sequence>
<evidence type="ECO:0000313" key="2">
    <source>
        <dbReference type="EMBL" id="AAG20824.1"/>
    </source>
</evidence>
<gene>
    <name evidence="2" type="ordered locus">VNG_6152H</name>
</gene>
<geneLocation type="plasmid" evidence="2 3">
    <name>pNRC200</name>
</geneLocation>
<feature type="compositionally biased region" description="Low complexity" evidence="1">
    <location>
        <begin position="33"/>
        <end position="45"/>
    </location>
</feature>
<feature type="region of interest" description="Disordered" evidence="1">
    <location>
        <begin position="1"/>
        <end position="78"/>
    </location>
</feature>
<dbReference type="EMBL" id="AE004438">
    <property type="protein sequence ID" value="AAG20824.1"/>
    <property type="molecule type" value="Genomic_DNA"/>
</dbReference>
<dbReference type="KEGG" id="hal:VNG_6152H"/>
<evidence type="ECO:0000256" key="1">
    <source>
        <dbReference type="SAM" id="MobiDB-lite"/>
    </source>
</evidence>
<proteinExistence type="predicted"/>
<keyword evidence="3" id="KW-1185">Reference proteome</keyword>
<evidence type="ECO:0000313" key="3">
    <source>
        <dbReference type="Proteomes" id="UP000000554"/>
    </source>
</evidence>
<accession>Q9HHZ8</accession>
<dbReference type="Proteomes" id="UP000000554">
    <property type="component" value="Plasmid pNRC200"/>
</dbReference>
<protein>
    <submittedName>
        <fullName evidence="2">Vng6152h</fullName>
    </submittedName>
</protein>
<name>Q9HHZ8_HALSA</name>
<organism evidence="2 3">
    <name type="scientific">Halobacterium salinarum (strain ATCC 700922 / JCM 11081 / NRC-1)</name>
    <name type="common">Halobacterium halobium</name>
    <dbReference type="NCBI Taxonomy" id="64091"/>
    <lineage>
        <taxon>Archaea</taxon>
        <taxon>Methanobacteriati</taxon>
        <taxon>Methanobacteriota</taxon>
        <taxon>Stenosarchaea group</taxon>
        <taxon>Halobacteria</taxon>
        <taxon>Halobacteriales</taxon>
        <taxon>Halobacteriaceae</taxon>
        <taxon>Halobacterium</taxon>
        <taxon>Halobacterium salinarum NRC-34001</taxon>
    </lineage>
</organism>
<dbReference type="HOGENOM" id="CLU_1536632_0_0_2"/>
<reference evidence="2 3" key="1">
    <citation type="journal article" date="2000" name="Proc. Natl. Acad. Sci. U.S.A.">
        <title>Genome sequence of Halobacterium species NRC-1.</title>
        <authorList>
            <person name="Ng W.V."/>
            <person name="Kennedy S.P."/>
            <person name="Mahairas G.G."/>
            <person name="Berquist B."/>
            <person name="Pan M."/>
            <person name="Shukla H.D."/>
            <person name="Lasky S.R."/>
            <person name="Baliga N.S."/>
            <person name="Thorsson V."/>
            <person name="Sbrogna J."/>
            <person name="Swartzell S."/>
            <person name="Weir D."/>
            <person name="Hall J."/>
            <person name="Dahl T.A."/>
            <person name="Welti R."/>
            <person name="Goo Y.A."/>
            <person name="Leithauser B."/>
            <person name="Keller K."/>
            <person name="Cruz R."/>
            <person name="Danson M.J."/>
            <person name="Hough D.W."/>
            <person name="Maddocks D.G."/>
            <person name="Jablonski P.E."/>
            <person name="Krebs M.P."/>
            <person name="Angevine C.M."/>
            <person name="Dale H."/>
            <person name="Isenbarger T.A."/>
            <person name="Peck R.F."/>
            <person name="Pohlschroder M."/>
            <person name="Spudich J.L."/>
            <person name="Jung K.W."/>
            <person name="Alam M."/>
            <person name="Freitas T."/>
            <person name="Hou S."/>
            <person name="Daniels C.J."/>
            <person name="Dennis P.P."/>
            <person name="Omer A.D."/>
            <person name="Ebhardt H."/>
            <person name="Lowe T.M."/>
            <person name="Liang P."/>
            <person name="Riley M."/>
            <person name="Hood L."/>
            <person name="DasSarma S."/>
        </authorList>
    </citation>
    <scope>NUCLEOTIDE SEQUENCE [LARGE SCALE GENOMIC DNA]</scope>
    <source>
        <strain evidence="3">ATCC 700922 / JCM 11081 / NRC-1</strain>
        <plasmid evidence="3">Plasmid pNRC200</plasmid>
    </source>
</reference>
<feature type="compositionally biased region" description="Low complexity" evidence="1">
    <location>
        <begin position="1"/>
        <end position="24"/>
    </location>
</feature>
<keyword evidence="2" id="KW-0614">Plasmid</keyword>
<dbReference type="AlphaFoldDB" id="Q9HHZ8"/>